<gene>
    <name evidence="2" type="ORF">FG385_22420</name>
</gene>
<protein>
    <submittedName>
        <fullName evidence="2">DUF2568 domain-containing protein</fullName>
    </submittedName>
</protein>
<name>A0A5C4M0L1_9PSEU</name>
<dbReference type="InterPro" id="IPR021214">
    <property type="entry name" value="DUF2568"/>
</dbReference>
<dbReference type="EMBL" id="VDFW01000021">
    <property type="protein sequence ID" value="TNC23154.1"/>
    <property type="molecule type" value="Genomic_DNA"/>
</dbReference>
<proteinExistence type="predicted"/>
<organism evidence="2 3">
    <name type="scientific">Amycolatopsis alkalitolerans</name>
    <dbReference type="NCBI Taxonomy" id="2547244"/>
    <lineage>
        <taxon>Bacteria</taxon>
        <taxon>Bacillati</taxon>
        <taxon>Actinomycetota</taxon>
        <taxon>Actinomycetes</taxon>
        <taxon>Pseudonocardiales</taxon>
        <taxon>Pseudonocardiaceae</taxon>
        <taxon>Amycolatopsis</taxon>
    </lineage>
</organism>
<keyword evidence="1" id="KW-1133">Transmembrane helix</keyword>
<feature type="transmembrane region" description="Helical" evidence="1">
    <location>
        <begin position="59"/>
        <end position="82"/>
    </location>
</feature>
<dbReference type="Proteomes" id="UP000305546">
    <property type="component" value="Unassembled WGS sequence"/>
</dbReference>
<keyword evidence="1" id="KW-0472">Membrane</keyword>
<feature type="transmembrane region" description="Helical" evidence="1">
    <location>
        <begin position="31"/>
        <end position="52"/>
    </location>
</feature>
<dbReference type="Pfam" id="PF10823">
    <property type="entry name" value="DUF2568"/>
    <property type="match status" value="1"/>
</dbReference>
<sequence>MRLVNDGLAFLLELLALAALAHWGFAVGDGAGLKIVLGVGAPVLAAVVWSLFAAPRASFGLPVAGVLVVKAVVFGAAVAALFATGHAVLAVVFAVLVVLNTGYVTVVRRPRRRGPSAIETPPLSREGE</sequence>
<keyword evidence="1" id="KW-0812">Transmembrane</keyword>
<accession>A0A5C4M0L1</accession>
<feature type="transmembrane region" description="Helical" evidence="1">
    <location>
        <begin position="88"/>
        <end position="106"/>
    </location>
</feature>
<evidence type="ECO:0000256" key="1">
    <source>
        <dbReference type="SAM" id="Phobius"/>
    </source>
</evidence>
<comment type="caution">
    <text evidence="2">The sequence shown here is derived from an EMBL/GenBank/DDBJ whole genome shotgun (WGS) entry which is preliminary data.</text>
</comment>
<evidence type="ECO:0000313" key="2">
    <source>
        <dbReference type="EMBL" id="TNC23154.1"/>
    </source>
</evidence>
<evidence type="ECO:0000313" key="3">
    <source>
        <dbReference type="Proteomes" id="UP000305546"/>
    </source>
</evidence>
<reference evidence="2 3" key="1">
    <citation type="submission" date="2019-06" db="EMBL/GenBank/DDBJ databases">
        <title>Amycolatopsis alkalitolerans sp. nov., isolated from Gastrodia elata Blume.</title>
        <authorList>
            <person name="Narsing Rao M.P."/>
            <person name="Li W.J."/>
        </authorList>
    </citation>
    <scope>NUCLEOTIDE SEQUENCE [LARGE SCALE GENOMIC DNA]</scope>
    <source>
        <strain evidence="2 3">SYSUP0005</strain>
    </source>
</reference>
<dbReference type="AlphaFoldDB" id="A0A5C4M0L1"/>
<keyword evidence="3" id="KW-1185">Reference proteome</keyword>